<dbReference type="EMBL" id="JBIYXZ010002075">
    <property type="protein sequence ID" value="KAL3057768.1"/>
    <property type="molecule type" value="Genomic_DNA"/>
</dbReference>
<reference evidence="3 4" key="2">
    <citation type="journal article" date="2024" name="G3 (Bethesda)">
        <title>The genome of the cryopelagic Antarctic bald notothen, Trematomus borchgrevinki.</title>
        <authorList>
            <person name="Rayamajhi N."/>
            <person name="Rivera-Colon A.G."/>
            <person name="Minhas B.F."/>
            <person name="Cheng C.C."/>
            <person name="Catchen J.M."/>
        </authorList>
    </citation>
    <scope>NUCLEOTIDE SEQUENCE [LARGE SCALE GENOMIC DNA]</scope>
    <source>
        <strain evidence="3">AGRC-2024</strain>
    </source>
</reference>
<dbReference type="PANTHER" id="PTHR37349">
    <property type="entry name" value="TESTIS-EXPRESSED PROTEIN 12"/>
    <property type="match status" value="1"/>
</dbReference>
<evidence type="ECO:0008006" key="5">
    <source>
        <dbReference type="Google" id="ProtNLM"/>
    </source>
</evidence>
<keyword evidence="1" id="KW-0175">Coiled coil</keyword>
<evidence type="ECO:0000313" key="4">
    <source>
        <dbReference type="Proteomes" id="UP001619887"/>
    </source>
</evidence>
<evidence type="ECO:0000313" key="3">
    <source>
        <dbReference type="EMBL" id="KAL3057768.1"/>
    </source>
</evidence>
<proteinExistence type="predicted"/>
<dbReference type="Proteomes" id="UP001619887">
    <property type="component" value="Unassembled WGS sequence"/>
</dbReference>
<dbReference type="InterPro" id="IPR029193">
    <property type="entry name" value="TEX12"/>
</dbReference>
<sequence>MKEAVPMAGKVIPPSLNKRAVNNTKSPKQTTPQEKEHLPANQENSPPKKKKPPSKSSTDETADLFEVKTAGAGREVSMMFSKFAQVLSERAAADTSQMKELEGILTEAQNLESHLKEKKKHLRQTLALISDKLLG</sequence>
<feature type="coiled-coil region" evidence="1">
    <location>
        <begin position="98"/>
        <end position="125"/>
    </location>
</feature>
<feature type="region of interest" description="Disordered" evidence="2">
    <location>
        <begin position="1"/>
        <end position="62"/>
    </location>
</feature>
<comment type="caution">
    <text evidence="3">The sequence shown here is derived from an EMBL/GenBank/DDBJ whole genome shotgun (WGS) entry which is preliminary data.</text>
</comment>
<dbReference type="PANTHER" id="PTHR37349:SF1">
    <property type="entry name" value="TESTIS-EXPRESSED PROTEIN 12"/>
    <property type="match status" value="1"/>
</dbReference>
<reference evidence="3 4" key="1">
    <citation type="journal article" date="2022" name="G3 (Bethesda)">
        <title>Evaluating Illumina-, Nanopore-, and PacBio-based genome assembly strategies with the bald notothen, Trematomus borchgrevinki.</title>
        <authorList>
            <person name="Rayamajhi N."/>
            <person name="Cheng C.C."/>
            <person name="Catchen J.M."/>
        </authorList>
    </citation>
    <scope>NUCLEOTIDE SEQUENCE [LARGE SCALE GENOMIC DNA]</scope>
    <source>
        <strain evidence="3">AGRC-2024</strain>
    </source>
</reference>
<gene>
    <name evidence="3" type="ORF">OYC64_008092</name>
</gene>
<protein>
    <recommendedName>
        <fullName evidence="5">Testis-expressed protein 12</fullName>
    </recommendedName>
</protein>
<organism evidence="3 4">
    <name type="scientific">Pagothenia borchgrevinki</name>
    <name type="common">Bald rockcod</name>
    <name type="synonym">Trematomus borchgrevinki</name>
    <dbReference type="NCBI Taxonomy" id="8213"/>
    <lineage>
        <taxon>Eukaryota</taxon>
        <taxon>Metazoa</taxon>
        <taxon>Chordata</taxon>
        <taxon>Craniata</taxon>
        <taxon>Vertebrata</taxon>
        <taxon>Euteleostomi</taxon>
        <taxon>Actinopterygii</taxon>
        <taxon>Neopterygii</taxon>
        <taxon>Teleostei</taxon>
        <taxon>Neoteleostei</taxon>
        <taxon>Acanthomorphata</taxon>
        <taxon>Eupercaria</taxon>
        <taxon>Perciformes</taxon>
        <taxon>Notothenioidei</taxon>
        <taxon>Nototheniidae</taxon>
        <taxon>Pagothenia</taxon>
    </lineage>
</organism>
<name>A0ABD2GX70_PAGBO</name>
<dbReference type="AlphaFoldDB" id="A0ABD2GX70"/>
<keyword evidence="4" id="KW-1185">Reference proteome</keyword>
<evidence type="ECO:0000256" key="1">
    <source>
        <dbReference type="SAM" id="Coils"/>
    </source>
</evidence>
<evidence type="ECO:0000256" key="2">
    <source>
        <dbReference type="SAM" id="MobiDB-lite"/>
    </source>
</evidence>
<feature type="compositionally biased region" description="Polar residues" evidence="2">
    <location>
        <begin position="20"/>
        <end position="32"/>
    </location>
</feature>
<accession>A0ABD2GX70</accession>
<dbReference type="Pfam" id="PF15219">
    <property type="entry name" value="TEX12"/>
    <property type="match status" value="1"/>
</dbReference>